<dbReference type="InterPro" id="IPR019734">
    <property type="entry name" value="TPR_rpt"/>
</dbReference>
<reference evidence="2 3" key="1">
    <citation type="submission" date="2017-05" db="EMBL/GenBank/DDBJ databases">
        <authorList>
            <person name="Varghese N."/>
            <person name="Submissions S."/>
        </authorList>
    </citation>
    <scope>NUCLEOTIDE SEQUENCE [LARGE SCALE GENOMIC DNA]</scope>
    <source>
        <strain evidence="2 3">DSM 21342</strain>
    </source>
</reference>
<protein>
    <submittedName>
        <fullName evidence="2">Tetratricopeptide repeat-containing protein</fullName>
    </submittedName>
</protein>
<proteinExistence type="predicted"/>
<dbReference type="EMBL" id="FXSZ01000002">
    <property type="protein sequence ID" value="SMO48505.1"/>
    <property type="molecule type" value="Genomic_DNA"/>
</dbReference>
<gene>
    <name evidence="2" type="ORF">SAMN06265350_102354</name>
</gene>
<feature type="repeat" description="TPR" evidence="1">
    <location>
        <begin position="20"/>
        <end position="53"/>
    </location>
</feature>
<dbReference type="Pfam" id="PF13181">
    <property type="entry name" value="TPR_8"/>
    <property type="match status" value="2"/>
</dbReference>
<name>A0A521BN17_9SPHI</name>
<dbReference type="InterPro" id="IPR011990">
    <property type="entry name" value="TPR-like_helical_dom_sf"/>
</dbReference>
<evidence type="ECO:0000313" key="3">
    <source>
        <dbReference type="Proteomes" id="UP000315971"/>
    </source>
</evidence>
<dbReference type="Proteomes" id="UP000315971">
    <property type="component" value="Unassembled WGS sequence"/>
</dbReference>
<evidence type="ECO:0000256" key="1">
    <source>
        <dbReference type="PROSITE-ProRule" id="PRU00339"/>
    </source>
</evidence>
<keyword evidence="1" id="KW-0802">TPR repeat</keyword>
<dbReference type="RefSeq" id="WP_142601952.1">
    <property type="nucleotide sequence ID" value="NZ_FXSZ01000002.1"/>
</dbReference>
<dbReference type="Gene3D" id="1.25.40.10">
    <property type="entry name" value="Tetratricopeptide repeat domain"/>
    <property type="match status" value="1"/>
</dbReference>
<accession>A0A521BN17</accession>
<dbReference type="AlphaFoldDB" id="A0A521BN17"/>
<evidence type="ECO:0000313" key="2">
    <source>
        <dbReference type="EMBL" id="SMO48505.1"/>
    </source>
</evidence>
<dbReference type="PROSITE" id="PS50005">
    <property type="entry name" value="TPR"/>
    <property type="match status" value="1"/>
</dbReference>
<dbReference type="SMART" id="SM00028">
    <property type="entry name" value="TPR"/>
    <property type="match status" value="2"/>
</dbReference>
<sequence length="111" mass="12863">MQPSRLTQLQTFLENEPNDSFLKYAIATEYLKLNDLDEALKYFTDLVKSDESYVGTYYHLGKLYEKLEQRENAETTYRKGLLVARKASKMHAASELQQALNSLLGLDYEDD</sequence>
<dbReference type="SUPFAM" id="SSF48452">
    <property type="entry name" value="TPR-like"/>
    <property type="match status" value="1"/>
</dbReference>
<keyword evidence="3" id="KW-1185">Reference proteome</keyword>
<dbReference type="OrthoDB" id="1524733at2"/>
<organism evidence="2 3">
    <name type="scientific">Solitalea koreensis</name>
    <dbReference type="NCBI Taxonomy" id="543615"/>
    <lineage>
        <taxon>Bacteria</taxon>
        <taxon>Pseudomonadati</taxon>
        <taxon>Bacteroidota</taxon>
        <taxon>Sphingobacteriia</taxon>
        <taxon>Sphingobacteriales</taxon>
        <taxon>Sphingobacteriaceae</taxon>
        <taxon>Solitalea</taxon>
    </lineage>
</organism>